<sequence>MLYPKVRRLNVITIIQSFYQLRWRILVSFLILLSLLSVGAINGRMRVMGEVLWYQYRAGQLTVKPIKTSQYGRSATQSLQRQLKAEQHKQNALKAYQINPYAHLEGQKGQLQRRNQALLLANQQKYMVQRHQEAQQEHVLQLEKQLDQVSEAYRFLGSVLIPGTVNTDRAKLETILQLCQQLPKDAPKYAYYQELAEAATKNLPTSF</sequence>
<dbReference type="RefSeq" id="WP_003663171.1">
    <property type="nucleotide sequence ID" value="NC_012222.2"/>
</dbReference>
<organism evidence="2">
    <name type="scientific">Lacticaseibacillus paracasei subsp. paracasei</name>
    <dbReference type="NCBI Taxonomy" id="47714"/>
    <lineage>
        <taxon>Bacteria</taxon>
        <taxon>Bacillati</taxon>
        <taxon>Bacillota</taxon>
        <taxon>Bacilli</taxon>
        <taxon>Lactobacillales</taxon>
        <taxon>Lactobacillaceae</taxon>
        <taxon>Lacticaseibacillus</taxon>
    </lineage>
</organism>
<dbReference type="EMBL" id="FM246455">
    <property type="protein sequence ID" value="CAR92210.1"/>
    <property type="molecule type" value="Genomic_DNA"/>
</dbReference>
<keyword evidence="1" id="KW-1133">Transmembrane helix</keyword>
<evidence type="ECO:0000313" key="2">
    <source>
        <dbReference type="EMBL" id="CAR92210.1"/>
    </source>
</evidence>
<geneLocation type="plasmid" evidence="2">
    <name>pSJ2-8</name>
</geneLocation>
<dbReference type="AlphaFoldDB" id="C0MM90"/>
<keyword evidence="1" id="KW-0472">Membrane</keyword>
<protein>
    <submittedName>
        <fullName evidence="2">Uncharacterized protein</fullName>
    </submittedName>
</protein>
<evidence type="ECO:0000256" key="1">
    <source>
        <dbReference type="SAM" id="Phobius"/>
    </source>
</evidence>
<keyword evidence="2" id="KW-0614">Plasmid</keyword>
<feature type="transmembrane region" description="Helical" evidence="1">
    <location>
        <begin position="21"/>
        <end position="41"/>
    </location>
</feature>
<keyword evidence="1" id="KW-0812">Transmembrane</keyword>
<accession>C0MM90</accession>
<proteinExistence type="predicted"/>
<reference evidence="2" key="1">
    <citation type="journal article" date="2010" name="Int. J. Food Microbiol.">
        <title>Construction of a new shuttle vector and its use for cloning and expression of two plasmid-encoded bacteriocins from Lactobacillus paracasei subsp. paracasei BGSJ2-8.</title>
        <authorList>
            <person name="Kojic M."/>
            <person name="Lozo J."/>
            <person name="Jovcic B."/>
            <person name="Strahinic I."/>
            <person name="Fira D."/>
            <person name="Topisirovic L."/>
        </authorList>
    </citation>
    <scope>NUCLEOTIDE SEQUENCE [LARGE SCALE GENOMIC DNA]</scope>
    <source>
        <strain evidence="2">BGSJ2-8</strain>
        <plasmid evidence="2">pSJ2-8</plasmid>
    </source>
</reference>
<name>C0MM90_LACPA</name>